<sequence length="207" mass="21123">MLAARDVALGDVVAELDRRSGRSGLDEKAARAAVPPIGPAAPDDRDGIAALYAEALPDEDLGALLEDLHGFGSGGVLELVARDTAGRVAGHCGFTLCGLGTRGATAALLGPLAVTPDRQRAGIGRALVQAGLERLGRAGVAHLLVLGDPAYYGRLGFAPATAVAPPYALPGDLADAWQVRTLDPAAPPPEGALAVPAPWRRAVLWQP</sequence>
<name>A0A2V2LDA1_9RHOB</name>
<dbReference type="InterPro" id="IPR016181">
    <property type="entry name" value="Acyl_CoA_acyltransferase"/>
</dbReference>
<dbReference type="AlphaFoldDB" id="A0A2V2LDA1"/>
<organism evidence="2 3">
    <name type="scientific">Meridianimarinicoccus roseus</name>
    <dbReference type="NCBI Taxonomy" id="2072018"/>
    <lineage>
        <taxon>Bacteria</taxon>
        <taxon>Pseudomonadati</taxon>
        <taxon>Pseudomonadota</taxon>
        <taxon>Alphaproteobacteria</taxon>
        <taxon>Rhodobacterales</taxon>
        <taxon>Paracoccaceae</taxon>
        <taxon>Meridianimarinicoccus</taxon>
    </lineage>
</organism>
<dbReference type="SUPFAM" id="SSF55729">
    <property type="entry name" value="Acyl-CoA N-acyltransferases (Nat)"/>
    <property type="match status" value="1"/>
</dbReference>
<reference evidence="2 3" key="1">
    <citation type="submission" date="2018-05" db="EMBL/GenBank/DDBJ databases">
        <title>Rhodobacteraceae gen. nov., sp. nov. isolated from sea water.</title>
        <authorList>
            <person name="Ren Y."/>
        </authorList>
    </citation>
    <scope>NUCLEOTIDE SEQUENCE [LARGE SCALE GENOMIC DNA]</scope>
    <source>
        <strain evidence="2 3">TG-679</strain>
    </source>
</reference>
<evidence type="ECO:0000313" key="3">
    <source>
        <dbReference type="Proteomes" id="UP000245680"/>
    </source>
</evidence>
<evidence type="ECO:0000313" key="2">
    <source>
        <dbReference type="EMBL" id="PWR01771.1"/>
    </source>
</evidence>
<dbReference type="CDD" id="cd04301">
    <property type="entry name" value="NAT_SF"/>
    <property type="match status" value="1"/>
</dbReference>
<dbReference type="EMBL" id="QGKU01000048">
    <property type="protein sequence ID" value="PWR01771.1"/>
    <property type="molecule type" value="Genomic_DNA"/>
</dbReference>
<comment type="caution">
    <text evidence="2">The sequence shown here is derived from an EMBL/GenBank/DDBJ whole genome shotgun (WGS) entry which is preliminary data.</text>
</comment>
<accession>A0A2V2LDA1</accession>
<dbReference type="OrthoDB" id="9797178at2"/>
<dbReference type="Proteomes" id="UP000245680">
    <property type="component" value="Unassembled WGS sequence"/>
</dbReference>
<dbReference type="GO" id="GO:0016747">
    <property type="term" value="F:acyltransferase activity, transferring groups other than amino-acyl groups"/>
    <property type="evidence" value="ECO:0007669"/>
    <property type="project" value="InterPro"/>
</dbReference>
<protein>
    <submittedName>
        <fullName evidence="2">N-acetyltransferase</fullName>
    </submittedName>
</protein>
<gene>
    <name evidence="2" type="ORF">DKT77_16105</name>
</gene>
<keyword evidence="2" id="KW-0808">Transferase</keyword>
<evidence type="ECO:0000259" key="1">
    <source>
        <dbReference type="PROSITE" id="PS51186"/>
    </source>
</evidence>
<dbReference type="PROSITE" id="PS51186">
    <property type="entry name" value="GNAT"/>
    <property type="match status" value="1"/>
</dbReference>
<keyword evidence="3" id="KW-1185">Reference proteome</keyword>
<feature type="domain" description="N-acetyltransferase" evidence="1">
    <location>
        <begin position="35"/>
        <end position="183"/>
    </location>
</feature>
<dbReference type="Gene3D" id="3.40.630.30">
    <property type="match status" value="1"/>
</dbReference>
<proteinExistence type="predicted"/>
<dbReference type="InterPro" id="IPR000182">
    <property type="entry name" value="GNAT_dom"/>
</dbReference>
<dbReference type="Pfam" id="PF13508">
    <property type="entry name" value="Acetyltransf_7"/>
    <property type="match status" value="1"/>
</dbReference>